<organism evidence="3 4">
    <name type="scientific">Crepidotus variabilis</name>
    <dbReference type="NCBI Taxonomy" id="179855"/>
    <lineage>
        <taxon>Eukaryota</taxon>
        <taxon>Fungi</taxon>
        <taxon>Dikarya</taxon>
        <taxon>Basidiomycota</taxon>
        <taxon>Agaricomycotina</taxon>
        <taxon>Agaricomycetes</taxon>
        <taxon>Agaricomycetidae</taxon>
        <taxon>Agaricales</taxon>
        <taxon>Agaricineae</taxon>
        <taxon>Crepidotaceae</taxon>
        <taxon>Crepidotus</taxon>
    </lineage>
</organism>
<reference evidence="3" key="1">
    <citation type="submission" date="2020-11" db="EMBL/GenBank/DDBJ databases">
        <authorList>
            <consortium name="DOE Joint Genome Institute"/>
            <person name="Ahrendt S."/>
            <person name="Riley R."/>
            <person name="Andreopoulos W."/>
            <person name="Labutti K."/>
            <person name="Pangilinan J."/>
            <person name="Ruiz-Duenas F.J."/>
            <person name="Barrasa J.M."/>
            <person name="Sanchez-Garcia M."/>
            <person name="Camarero S."/>
            <person name="Miyauchi S."/>
            <person name="Serrano A."/>
            <person name="Linde D."/>
            <person name="Babiker R."/>
            <person name="Drula E."/>
            <person name="Ayuso-Fernandez I."/>
            <person name="Pacheco R."/>
            <person name="Padilla G."/>
            <person name="Ferreira P."/>
            <person name="Barriuso J."/>
            <person name="Kellner H."/>
            <person name="Castanera R."/>
            <person name="Alfaro M."/>
            <person name="Ramirez L."/>
            <person name="Pisabarro A.G."/>
            <person name="Kuo A."/>
            <person name="Tritt A."/>
            <person name="Lipzen A."/>
            <person name="He G."/>
            <person name="Yan M."/>
            <person name="Ng V."/>
            <person name="Cullen D."/>
            <person name="Martin F."/>
            <person name="Rosso M.-N."/>
            <person name="Henrissat B."/>
            <person name="Hibbett D."/>
            <person name="Martinez A.T."/>
            <person name="Grigoriev I.V."/>
        </authorList>
    </citation>
    <scope>NUCLEOTIDE SEQUENCE</scope>
    <source>
        <strain evidence="3">CBS 506.95</strain>
    </source>
</reference>
<dbReference type="InterPro" id="IPR050546">
    <property type="entry name" value="Glycosyl_Hydrlase_16"/>
</dbReference>
<comment type="caution">
    <text evidence="3">The sequence shown here is derived from an EMBL/GenBank/DDBJ whole genome shotgun (WGS) entry which is preliminary data.</text>
</comment>
<evidence type="ECO:0000256" key="1">
    <source>
        <dbReference type="SAM" id="SignalP"/>
    </source>
</evidence>
<name>A0A9P6JPW4_9AGAR</name>
<dbReference type="GO" id="GO:0004553">
    <property type="term" value="F:hydrolase activity, hydrolyzing O-glycosyl compounds"/>
    <property type="evidence" value="ECO:0007669"/>
    <property type="project" value="InterPro"/>
</dbReference>
<dbReference type="Gene3D" id="2.60.120.200">
    <property type="match status" value="1"/>
</dbReference>
<dbReference type="CDD" id="cd02181">
    <property type="entry name" value="GH16_fungal_Lam16A_glucanase"/>
    <property type="match status" value="1"/>
</dbReference>
<dbReference type="AlphaFoldDB" id="A0A9P6JPW4"/>
<dbReference type="EMBL" id="MU157851">
    <property type="protein sequence ID" value="KAF9528601.1"/>
    <property type="molecule type" value="Genomic_DNA"/>
</dbReference>
<dbReference type="OrthoDB" id="192832at2759"/>
<keyword evidence="3" id="KW-0378">Hydrolase</keyword>
<evidence type="ECO:0000259" key="2">
    <source>
        <dbReference type="PROSITE" id="PS51762"/>
    </source>
</evidence>
<protein>
    <submittedName>
        <fullName evidence="3">Glycoside hydrolase family 16 protein</fullName>
    </submittedName>
</protein>
<dbReference type="PANTHER" id="PTHR10963:SF24">
    <property type="entry name" value="GLYCOSIDASE C21B10.07-RELATED"/>
    <property type="match status" value="1"/>
</dbReference>
<keyword evidence="1" id="KW-0732">Signal</keyword>
<dbReference type="Pfam" id="PF26113">
    <property type="entry name" value="GH16_XgeA"/>
    <property type="match status" value="1"/>
</dbReference>
<proteinExistence type="predicted"/>
<feature type="chain" id="PRO_5040224959" evidence="1">
    <location>
        <begin position="24"/>
        <end position="317"/>
    </location>
</feature>
<evidence type="ECO:0000313" key="3">
    <source>
        <dbReference type="EMBL" id="KAF9528601.1"/>
    </source>
</evidence>
<feature type="domain" description="GH16" evidence="2">
    <location>
        <begin position="39"/>
        <end position="287"/>
    </location>
</feature>
<dbReference type="InterPro" id="IPR013320">
    <property type="entry name" value="ConA-like_dom_sf"/>
</dbReference>
<dbReference type="PROSITE" id="PS51762">
    <property type="entry name" value="GH16_2"/>
    <property type="match status" value="1"/>
</dbReference>
<feature type="signal peptide" evidence="1">
    <location>
        <begin position="1"/>
        <end position="23"/>
    </location>
</feature>
<dbReference type="Proteomes" id="UP000807306">
    <property type="component" value="Unassembled WGS sequence"/>
</dbReference>
<accession>A0A9P6JPW4</accession>
<dbReference type="SUPFAM" id="SSF49899">
    <property type="entry name" value="Concanavalin A-like lectins/glucanases"/>
    <property type="match status" value="1"/>
</dbReference>
<gene>
    <name evidence="3" type="ORF">CPB83DRAFT_853929</name>
</gene>
<sequence length="317" mass="34095">MFTRSWGYLVGLSLLATCNLVSAYSLSDTIIGSNFFDAFAWEAIADPTHGRVNYVDQGTARNQNLSYASGDTFVLRADYRSYLGSGGAGRNSVRIRSWKAYTNHVAVFNVRHMPQGCGTWPAIWEVKGSNWPDGGEIDIVEGVNDQSPNAATLHTSGGCSMPGSRDETGSPTQLDCNAAVNGNSGCGVKFRNSNSYGPSFNSNGGGWYALERTSSSIKVWFWARNDGGVPAEVRNGGSNVTPGNWGTPSANFPNSQCNIASHFQEHNIVINLTFCGDWAGGVYGNSGCPSSCDDYVNNNPGAFQNAYFDFASIRVYQ</sequence>
<dbReference type="GO" id="GO:0009251">
    <property type="term" value="P:glucan catabolic process"/>
    <property type="evidence" value="ECO:0007669"/>
    <property type="project" value="TreeGrafter"/>
</dbReference>
<keyword evidence="4" id="KW-1185">Reference proteome</keyword>
<evidence type="ECO:0000313" key="4">
    <source>
        <dbReference type="Proteomes" id="UP000807306"/>
    </source>
</evidence>
<dbReference type="PANTHER" id="PTHR10963">
    <property type="entry name" value="GLYCOSYL HYDROLASE-RELATED"/>
    <property type="match status" value="1"/>
</dbReference>
<dbReference type="InterPro" id="IPR000757">
    <property type="entry name" value="Beta-glucanase-like"/>
</dbReference>